<dbReference type="GeneID" id="9597493"/>
<evidence type="ECO:0000256" key="2">
    <source>
        <dbReference type="ARBA" id="ARBA00004801"/>
    </source>
</evidence>
<evidence type="ECO:0000256" key="8">
    <source>
        <dbReference type="ARBA" id="ARBA00022777"/>
    </source>
</evidence>
<dbReference type="Pfam" id="PF00294">
    <property type="entry name" value="PfkB"/>
    <property type="match status" value="1"/>
</dbReference>
<evidence type="ECO:0000256" key="6">
    <source>
        <dbReference type="ARBA" id="ARBA00022726"/>
    </source>
</evidence>
<comment type="cofactor">
    <cofactor evidence="1 11">
        <name>Mg(2+)</name>
        <dbReference type="ChEBI" id="CHEBI:18420"/>
    </cofactor>
</comment>
<dbReference type="Gene3D" id="3.40.1190.20">
    <property type="match status" value="1"/>
</dbReference>
<comment type="function">
    <text evidence="11">ATP dependent phosphorylation of adenosine and other related nucleoside analogs to monophosphate derivatives.</text>
</comment>
<dbReference type="GO" id="GO:0044209">
    <property type="term" value="P:AMP salvage"/>
    <property type="evidence" value="ECO:0007669"/>
    <property type="project" value="UniProtKB-UniRule"/>
</dbReference>
<gene>
    <name evidence="13" type="ORF">SCHCODRAFT_46394</name>
</gene>
<dbReference type="GO" id="GO:0005634">
    <property type="term" value="C:nucleus"/>
    <property type="evidence" value="ECO:0007669"/>
    <property type="project" value="TreeGrafter"/>
</dbReference>
<keyword evidence="6 11" id="KW-0660">Purine salvage</keyword>
<dbReference type="eggNOG" id="KOG2854">
    <property type="taxonomic scope" value="Eukaryota"/>
</dbReference>
<comment type="similarity">
    <text evidence="3 11">Belongs to the carbohydrate kinase PfkB family.</text>
</comment>
<dbReference type="GO" id="GO:0004001">
    <property type="term" value="F:adenosine kinase activity"/>
    <property type="evidence" value="ECO:0007669"/>
    <property type="project" value="UniProtKB-UniRule"/>
</dbReference>
<dbReference type="OrthoDB" id="432447at2759"/>
<keyword evidence="11" id="KW-0460">Magnesium</keyword>
<evidence type="ECO:0000256" key="5">
    <source>
        <dbReference type="ARBA" id="ARBA00022679"/>
    </source>
</evidence>
<feature type="active site" description="Proton acceptor" evidence="10">
    <location>
        <position position="296"/>
    </location>
</feature>
<dbReference type="OMA" id="YCATECI"/>
<dbReference type="SUPFAM" id="SSF53613">
    <property type="entry name" value="Ribokinase-like"/>
    <property type="match status" value="1"/>
</dbReference>
<dbReference type="GO" id="GO:0005829">
    <property type="term" value="C:cytosol"/>
    <property type="evidence" value="ECO:0007669"/>
    <property type="project" value="TreeGrafter"/>
</dbReference>
<name>D8PPF4_SCHCM</name>
<evidence type="ECO:0000313" key="14">
    <source>
        <dbReference type="Proteomes" id="UP000007431"/>
    </source>
</evidence>
<dbReference type="InterPro" id="IPR011611">
    <property type="entry name" value="PfkB_dom"/>
</dbReference>
<evidence type="ECO:0000256" key="7">
    <source>
        <dbReference type="ARBA" id="ARBA00022741"/>
    </source>
</evidence>
<keyword evidence="14" id="KW-1185">Reference proteome</keyword>
<dbReference type="STRING" id="578458.D8PPF4"/>
<dbReference type="InterPro" id="IPR001805">
    <property type="entry name" value="Adenokinase"/>
</dbReference>
<evidence type="ECO:0000313" key="13">
    <source>
        <dbReference type="EMBL" id="EFJ01615.1"/>
    </source>
</evidence>
<comment type="pathway">
    <text evidence="2 11">Purine metabolism; AMP biosynthesis via salvage pathway; AMP from adenosine: step 1/1.</text>
</comment>
<evidence type="ECO:0000256" key="10">
    <source>
        <dbReference type="PIRSR" id="PIRSR601805-1"/>
    </source>
</evidence>
<proteinExistence type="inferred from homology"/>
<dbReference type="GO" id="GO:0006166">
    <property type="term" value="P:purine ribonucleoside salvage"/>
    <property type="evidence" value="ECO:0007669"/>
    <property type="project" value="UniProtKB-KW"/>
</dbReference>
<dbReference type="PRINTS" id="PR00989">
    <property type="entry name" value="ADENOKINASE"/>
</dbReference>
<evidence type="ECO:0000256" key="4">
    <source>
        <dbReference type="ARBA" id="ARBA00012119"/>
    </source>
</evidence>
<organism evidence="14">
    <name type="scientific">Schizophyllum commune (strain H4-8 / FGSC 9210)</name>
    <name type="common">Split gill fungus</name>
    <dbReference type="NCBI Taxonomy" id="578458"/>
    <lineage>
        <taxon>Eukaryota</taxon>
        <taxon>Fungi</taxon>
        <taxon>Dikarya</taxon>
        <taxon>Basidiomycota</taxon>
        <taxon>Agaricomycotina</taxon>
        <taxon>Agaricomycetes</taxon>
        <taxon>Agaricomycetidae</taxon>
        <taxon>Agaricales</taxon>
        <taxon>Schizophyllaceae</taxon>
        <taxon>Schizophyllum</taxon>
    </lineage>
</organism>
<comment type="catalytic activity">
    <reaction evidence="11">
        <text>adenosine + ATP = AMP + ADP + H(+)</text>
        <dbReference type="Rhea" id="RHEA:20824"/>
        <dbReference type="ChEBI" id="CHEBI:15378"/>
        <dbReference type="ChEBI" id="CHEBI:16335"/>
        <dbReference type="ChEBI" id="CHEBI:30616"/>
        <dbReference type="ChEBI" id="CHEBI:456215"/>
        <dbReference type="ChEBI" id="CHEBI:456216"/>
        <dbReference type="EC" id="2.7.1.20"/>
    </reaction>
</comment>
<protein>
    <recommendedName>
        <fullName evidence="4 11">Adenosine kinase</fullName>
        <shortName evidence="11">AK</shortName>
        <ecNumber evidence="4 11">2.7.1.20</ecNumber>
    </recommendedName>
    <alternativeName>
        <fullName evidence="11">Adenosine 5'-phosphotransferase</fullName>
    </alternativeName>
</protein>
<dbReference type="KEGG" id="scm:SCHCO_02621705"/>
<keyword evidence="5 11" id="KW-0808">Transferase</keyword>
<keyword evidence="7 11" id="KW-0547">Nucleotide-binding</keyword>
<dbReference type="Proteomes" id="UP000007431">
    <property type="component" value="Unassembled WGS sequence"/>
</dbReference>
<keyword evidence="9 11" id="KW-0067">ATP-binding</keyword>
<evidence type="ECO:0000256" key="11">
    <source>
        <dbReference type="RuleBase" id="RU368116"/>
    </source>
</evidence>
<dbReference type="GO" id="GO:0006144">
    <property type="term" value="P:purine nucleobase metabolic process"/>
    <property type="evidence" value="ECO:0007669"/>
    <property type="project" value="TreeGrafter"/>
</dbReference>
<dbReference type="InterPro" id="IPR002173">
    <property type="entry name" value="Carboh/pur_kinase_PfkB_CS"/>
</dbReference>
<dbReference type="EMBL" id="GL377302">
    <property type="protein sequence ID" value="EFJ01615.1"/>
    <property type="molecule type" value="Genomic_DNA"/>
</dbReference>
<dbReference type="AlphaFoldDB" id="D8PPF4"/>
<accession>D8PPF4</accession>
<dbReference type="RefSeq" id="XP_003036517.1">
    <property type="nucleotide sequence ID" value="XM_003036471.1"/>
</dbReference>
<dbReference type="InParanoid" id="D8PPF4"/>
<evidence type="ECO:0000256" key="1">
    <source>
        <dbReference type="ARBA" id="ARBA00001946"/>
    </source>
</evidence>
<reference evidence="13 14" key="1">
    <citation type="journal article" date="2010" name="Nat. Biotechnol.">
        <title>Genome sequence of the model mushroom Schizophyllum commune.</title>
        <authorList>
            <person name="Ohm R.A."/>
            <person name="de Jong J.F."/>
            <person name="Lugones L.G."/>
            <person name="Aerts A."/>
            <person name="Kothe E."/>
            <person name="Stajich J.E."/>
            <person name="de Vries R.P."/>
            <person name="Record E."/>
            <person name="Levasseur A."/>
            <person name="Baker S.E."/>
            <person name="Bartholomew K.A."/>
            <person name="Coutinho P.M."/>
            <person name="Erdmann S."/>
            <person name="Fowler T.J."/>
            <person name="Gathman A.C."/>
            <person name="Lombard V."/>
            <person name="Henrissat B."/>
            <person name="Knabe N."/>
            <person name="Kuees U."/>
            <person name="Lilly W.W."/>
            <person name="Lindquist E."/>
            <person name="Lucas S."/>
            <person name="Magnuson J.K."/>
            <person name="Piumi F."/>
            <person name="Raudaskoski M."/>
            <person name="Salamov A."/>
            <person name="Schmutz J."/>
            <person name="Schwarze F.W.M.R."/>
            <person name="vanKuyk P.A."/>
            <person name="Horton J.S."/>
            <person name="Grigoriev I.V."/>
            <person name="Woesten H.A.B."/>
        </authorList>
    </citation>
    <scope>NUCLEOTIDE SEQUENCE [LARGE SCALE GENOMIC DNA]</scope>
    <source>
        <strain evidence="14">H4-8 / FGSC 9210</strain>
    </source>
</reference>
<keyword evidence="8 11" id="KW-0418">Kinase</keyword>
<dbReference type="VEuPathDB" id="FungiDB:SCHCODRAFT_02621705"/>
<dbReference type="UniPathway" id="UPA00588">
    <property type="reaction ID" value="UER00659"/>
</dbReference>
<dbReference type="InterPro" id="IPR029056">
    <property type="entry name" value="Ribokinase-like"/>
</dbReference>
<evidence type="ECO:0000256" key="9">
    <source>
        <dbReference type="ARBA" id="ARBA00022840"/>
    </source>
</evidence>
<dbReference type="CDD" id="cd01168">
    <property type="entry name" value="adenosine_kinase"/>
    <property type="match status" value="1"/>
</dbReference>
<dbReference type="FunCoup" id="D8PPF4">
    <property type="interactions" value="461"/>
</dbReference>
<sequence>MSYKLFCMGDPLLDVQVHDNDLLTRYDLQPNGAILAEKKHMPLYDEIAKHPNARYLAGGGAQTAARGAAYCLPPKSVVYTGCVGGDEWADILRTADAQDGLDEVFLVRPEEKTGACAVVITDHHRSLVTVHRAARLFHVSHLTSPSIAPLVAAAQVFYVEAFFLNHGLESVMHLATHASSAGKTFALNIAAPYIPAKLGDRLAQVLPHCDIVIANEAEAESWAIANNLPDPTDLPAVGRALATVLKVNPARPRLAVFTHGAKQTVVVSSDAPDKPKIFPVPPLRDEDIVDTNGAGDAFAGGFLAGYVLGKSLEECIAAGHKLASVSIGQAGPRFRYPKVRIF</sequence>
<dbReference type="PANTHER" id="PTHR45769:SF3">
    <property type="entry name" value="ADENOSINE KINASE"/>
    <property type="match status" value="1"/>
</dbReference>
<dbReference type="HOGENOM" id="CLU_045832_1_0_1"/>
<dbReference type="Gene3D" id="3.30.1110.10">
    <property type="match status" value="1"/>
</dbReference>
<dbReference type="PANTHER" id="PTHR45769">
    <property type="entry name" value="ADENOSINE KINASE"/>
    <property type="match status" value="1"/>
</dbReference>
<feature type="domain" description="Carbohydrate kinase PfkB" evidence="12">
    <location>
        <begin position="34"/>
        <end position="337"/>
    </location>
</feature>
<evidence type="ECO:0000256" key="3">
    <source>
        <dbReference type="ARBA" id="ARBA00010688"/>
    </source>
</evidence>
<dbReference type="PROSITE" id="PS00584">
    <property type="entry name" value="PFKB_KINASES_2"/>
    <property type="match status" value="1"/>
</dbReference>
<dbReference type="GO" id="GO:0005524">
    <property type="term" value="F:ATP binding"/>
    <property type="evidence" value="ECO:0007669"/>
    <property type="project" value="UniProtKB-UniRule"/>
</dbReference>
<dbReference type="EC" id="2.7.1.20" evidence="4 11"/>
<evidence type="ECO:0000259" key="12">
    <source>
        <dbReference type="Pfam" id="PF00294"/>
    </source>
</evidence>